<keyword evidence="3" id="KW-1185">Reference proteome</keyword>
<dbReference type="Proteomes" id="UP000235786">
    <property type="component" value="Unassembled WGS sequence"/>
</dbReference>
<name>A0A2J6RUA3_HYAVF</name>
<feature type="region of interest" description="Disordered" evidence="1">
    <location>
        <begin position="66"/>
        <end position="105"/>
    </location>
</feature>
<accession>A0A2J6RUA3</accession>
<dbReference type="STRING" id="1149755.A0A2J6RUA3"/>
<feature type="compositionally biased region" description="Polar residues" evidence="1">
    <location>
        <begin position="75"/>
        <end position="85"/>
    </location>
</feature>
<evidence type="ECO:0000313" key="2">
    <source>
        <dbReference type="EMBL" id="PMD42100.1"/>
    </source>
</evidence>
<gene>
    <name evidence="2" type="ORF">L207DRAFT_631951</name>
</gene>
<dbReference type="OrthoDB" id="5563539at2759"/>
<evidence type="ECO:0000256" key="1">
    <source>
        <dbReference type="SAM" id="MobiDB-lite"/>
    </source>
</evidence>
<sequence length="190" mass="20897">MSGESLGLLASDSSSGLTSPSTGEGKHIHFNEQVEQCIALEMTDDEDEEIGADSKTIVTLPSTTLKYREDKPRSPETSVKHSNGWWNGRERSTVPPPNPLSSSTRISIESWEDGGTDMDWQPPSLNGDASDISIPYEDEEDVVSEGLLRKVVDVVNTAKDIAYLLWNTGLSKQSWKEGERKGNVRFVLEG</sequence>
<feature type="compositionally biased region" description="Low complexity" evidence="1">
    <location>
        <begin position="1"/>
        <end position="23"/>
    </location>
</feature>
<dbReference type="EMBL" id="KZ613943">
    <property type="protein sequence ID" value="PMD42100.1"/>
    <property type="molecule type" value="Genomic_DNA"/>
</dbReference>
<proteinExistence type="predicted"/>
<dbReference type="AlphaFoldDB" id="A0A2J6RUA3"/>
<organism evidence="2 3">
    <name type="scientific">Hyaloscypha variabilis (strain UAMH 11265 / GT02V1 / F)</name>
    <name type="common">Meliniomyces variabilis</name>
    <dbReference type="NCBI Taxonomy" id="1149755"/>
    <lineage>
        <taxon>Eukaryota</taxon>
        <taxon>Fungi</taxon>
        <taxon>Dikarya</taxon>
        <taxon>Ascomycota</taxon>
        <taxon>Pezizomycotina</taxon>
        <taxon>Leotiomycetes</taxon>
        <taxon>Helotiales</taxon>
        <taxon>Hyaloscyphaceae</taxon>
        <taxon>Hyaloscypha</taxon>
        <taxon>Hyaloscypha variabilis</taxon>
    </lineage>
</organism>
<protein>
    <submittedName>
        <fullName evidence="2">Uncharacterized protein</fullName>
    </submittedName>
</protein>
<evidence type="ECO:0000313" key="3">
    <source>
        <dbReference type="Proteomes" id="UP000235786"/>
    </source>
</evidence>
<reference evidence="2 3" key="1">
    <citation type="submission" date="2016-04" db="EMBL/GenBank/DDBJ databases">
        <title>A degradative enzymes factory behind the ericoid mycorrhizal symbiosis.</title>
        <authorList>
            <consortium name="DOE Joint Genome Institute"/>
            <person name="Martino E."/>
            <person name="Morin E."/>
            <person name="Grelet G."/>
            <person name="Kuo A."/>
            <person name="Kohler A."/>
            <person name="Daghino S."/>
            <person name="Barry K."/>
            <person name="Choi C."/>
            <person name="Cichocki N."/>
            <person name="Clum A."/>
            <person name="Copeland A."/>
            <person name="Hainaut M."/>
            <person name="Haridas S."/>
            <person name="Labutti K."/>
            <person name="Lindquist E."/>
            <person name="Lipzen A."/>
            <person name="Khouja H.-R."/>
            <person name="Murat C."/>
            <person name="Ohm R."/>
            <person name="Olson A."/>
            <person name="Spatafora J."/>
            <person name="Veneault-Fourrey C."/>
            <person name="Henrissat B."/>
            <person name="Grigoriev I."/>
            <person name="Martin F."/>
            <person name="Perotto S."/>
        </authorList>
    </citation>
    <scope>NUCLEOTIDE SEQUENCE [LARGE SCALE GENOMIC DNA]</scope>
    <source>
        <strain evidence="2 3">F</strain>
    </source>
</reference>
<feature type="region of interest" description="Disordered" evidence="1">
    <location>
        <begin position="1"/>
        <end position="28"/>
    </location>
</feature>